<evidence type="ECO:0000256" key="1">
    <source>
        <dbReference type="SAM" id="MobiDB-lite"/>
    </source>
</evidence>
<evidence type="ECO:0000313" key="3">
    <source>
        <dbReference type="Proteomes" id="UP000247409"/>
    </source>
</evidence>
<proteinExistence type="predicted"/>
<sequence>MALPSNESKADSLFQTPRTRRSTNFMLPTLRVLFRPQPGLGLDARLPFTKHVRWYMSLESYFSGTSAVRFGIEPTKFPFIRFQCAPEVRLSVRLPLLRISEFNRAYFGSQLTIVSNGQVPKLNLNGFAAFYDGLKTFLKPICELQRHSSIGGLLLNDRQREALRKALEKAKTKRDAQANQLIPGRDELLKTHKDNPEIDHEEKARMIKDLREKLQGSWKDRSLNRETIQPDLDEFSRHQEMGPTKGSQIHEKNDGSNSARSNYGIKNGAFVFALSVFDKRSLELRN</sequence>
<organism evidence="2 3">
    <name type="scientific">Gracilariopsis chorda</name>
    <dbReference type="NCBI Taxonomy" id="448386"/>
    <lineage>
        <taxon>Eukaryota</taxon>
        <taxon>Rhodophyta</taxon>
        <taxon>Florideophyceae</taxon>
        <taxon>Rhodymeniophycidae</taxon>
        <taxon>Gracilariales</taxon>
        <taxon>Gracilariaceae</taxon>
        <taxon>Gracilariopsis</taxon>
    </lineage>
</organism>
<accession>A0A2V3ISR0</accession>
<dbReference type="OrthoDB" id="10489687at2759"/>
<keyword evidence="3" id="KW-1185">Reference proteome</keyword>
<reference evidence="2 3" key="1">
    <citation type="journal article" date="2018" name="Mol. Biol. Evol.">
        <title>Analysis of the draft genome of the red seaweed Gracilariopsis chorda provides insights into genome size evolution in Rhodophyta.</title>
        <authorList>
            <person name="Lee J."/>
            <person name="Yang E.C."/>
            <person name="Graf L."/>
            <person name="Yang J.H."/>
            <person name="Qiu H."/>
            <person name="Zel Zion U."/>
            <person name="Chan C.X."/>
            <person name="Stephens T.G."/>
            <person name="Weber A.P.M."/>
            <person name="Boo G.H."/>
            <person name="Boo S.M."/>
            <person name="Kim K.M."/>
            <person name="Shin Y."/>
            <person name="Jung M."/>
            <person name="Lee S.J."/>
            <person name="Yim H.S."/>
            <person name="Lee J.H."/>
            <person name="Bhattacharya D."/>
            <person name="Yoon H.S."/>
        </authorList>
    </citation>
    <scope>NUCLEOTIDE SEQUENCE [LARGE SCALE GENOMIC DNA]</scope>
    <source>
        <strain evidence="2 3">SKKU-2015</strain>
        <tissue evidence="2">Whole body</tissue>
    </source>
</reference>
<dbReference type="AlphaFoldDB" id="A0A2V3ISR0"/>
<gene>
    <name evidence="2" type="ORF">BWQ96_05066</name>
</gene>
<evidence type="ECO:0000313" key="2">
    <source>
        <dbReference type="EMBL" id="PXF45165.1"/>
    </source>
</evidence>
<name>A0A2V3ISR0_9FLOR</name>
<dbReference type="EMBL" id="NBIV01000068">
    <property type="protein sequence ID" value="PXF45165.1"/>
    <property type="molecule type" value="Genomic_DNA"/>
</dbReference>
<protein>
    <submittedName>
        <fullName evidence="2">Uncharacterized protein</fullName>
    </submittedName>
</protein>
<comment type="caution">
    <text evidence="2">The sequence shown here is derived from an EMBL/GenBank/DDBJ whole genome shotgun (WGS) entry which is preliminary data.</text>
</comment>
<dbReference type="Proteomes" id="UP000247409">
    <property type="component" value="Unassembled WGS sequence"/>
</dbReference>
<feature type="region of interest" description="Disordered" evidence="1">
    <location>
        <begin position="221"/>
        <end position="262"/>
    </location>
</feature>